<evidence type="ECO:0000313" key="5">
    <source>
        <dbReference type="Proteomes" id="UP000554482"/>
    </source>
</evidence>
<name>A0A7J6X372_THATH</name>
<reference evidence="4 5" key="1">
    <citation type="submission" date="2020-06" db="EMBL/GenBank/DDBJ databases">
        <title>Transcriptomic and genomic resources for Thalictrum thalictroides and T. hernandezii: Facilitating candidate gene discovery in an emerging model plant lineage.</title>
        <authorList>
            <person name="Arias T."/>
            <person name="Riano-Pachon D.M."/>
            <person name="Di Stilio V.S."/>
        </authorList>
    </citation>
    <scope>NUCLEOTIDE SEQUENCE [LARGE SCALE GENOMIC DNA]</scope>
    <source>
        <strain evidence="5">cv. WT478/WT964</strain>
        <tissue evidence="4">Leaves</tissue>
    </source>
</reference>
<comment type="caution">
    <text evidence="4">The sequence shown here is derived from an EMBL/GenBank/DDBJ whole genome shotgun (WGS) entry which is preliminary data.</text>
</comment>
<sequence length="181" mass="20744">MIDKRSEQVKNKIFPPPISSLNQNNGHRKFYLKSERENGRLQITVKKINRPEILRASRQDGRLTLHLMEPVSQIESKEEAELKESEEELNGSNEELNGLKESERELNGLIESVVEEKVVDKKEKEIEVSANGGGGGRASDEIWKFLLGNGGGESHRRCYDLTHHHHHYRVPLWSNHYVLTG</sequence>
<feature type="domain" description="FAF" evidence="3">
    <location>
        <begin position="14"/>
        <end position="67"/>
    </location>
</feature>
<gene>
    <name evidence="4" type="ORF">FRX31_006613</name>
</gene>
<dbReference type="InterPro" id="IPR046431">
    <property type="entry name" value="FAF_dom"/>
</dbReference>
<feature type="compositionally biased region" description="Basic and acidic residues" evidence="2">
    <location>
        <begin position="1"/>
        <end position="10"/>
    </location>
</feature>
<organism evidence="4 5">
    <name type="scientific">Thalictrum thalictroides</name>
    <name type="common">Rue-anemone</name>
    <name type="synonym">Anemone thalictroides</name>
    <dbReference type="NCBI Taxonomy" id="46969"/>
    <lineage>
        <taxon>Eukaryota</taxon>
        <taxon>Viridiplantae</taxon>
        <taxon>Streptophyta</taxon>
        <taxon>Embryophyta</taxon>
        <taxon>Tracheophyta</taxon>
        <taxon>Spermatophyta</taxon>
        <taxon>Magnoliopsida</taxon>
        <taxon>Ranunculales</taxon>
        <taxon>Ranunculaceae</taxon>
        <taxon>Thalictroideae</taxon>
        <taxon>Thalictrum</taxon>
    </lineage>
</organism>
<evidence type="ECO:0000259" key="3">
    <source>
        <dbReference type="Pfam" id="PF11250"/>
    </source>
</evidence>
<keyword evidence="5" id="KW-1185">Reference proteome</keyword>
<feature type="region of interest" description="Disordered" evidence="2">
    <location>
        <begin position="1"/>
        <end position="25"/>
    </location>
</feature>
<comment type="similarity">
    <text evidence="1">Belongs to the fantastic four family.</text>
</comment>
<dbReference type="Pfam" id="PF11250">
    <property type="entry name" value="FAF"/>
    <property type="match status" value="1"/>
</dbReference>
<dbReference type="EMBL" id="JABWDY010006244">
    <property type="protein sequence ID" value="KAF5203803.1"/>
    <property type="molecule type" value="Genomic_DNA"/>
</dbReference>
<dbReference type="PANTHER" id="PTHR33155:SF27">
    <property type="entry name" value="FANTASTIC FOUR-LIKE PROTEIN (DUF3049)"/>
    <property type="match status" value="1"/>
</dbReference>
<protein>
    <submittedName>
        <fullName evidence="4">Faf-like</fullName>
    </submittedName>
</protein>
<dbReference type="PANTHER" id="PTHR33155">
    <property type="entry name" value="FANTASTIC FOUR-LIKE PROTEIN (DUF3049)"/>
    <property type="match status" value="1"/>
</dbReference>
<feature type="region of interest" description="Disordered" evidence="2">
    <location>
        <begin position="75"/>
        <end position="97"/>
    </location>
</feature>
<dbReference type="InterPro" id="IPR021410">
    <property type="entry name" value="FAF"/>
</dbReference>
<evidence type="ECO:0000256" key="2">
    <source>
        <dbReference type="SAM" id="MobiDB-lite"/>
    </source>
</evidence>
<accession>A0A7J6X372</accession>
<dbReference type="OrthoDB" id="1931928at2759"/>
<evidence type="ECO:0000313" key="4">
    <source>
        <dbReference type="EMBL" id="KAF5203803.1"/>
    </source>
</evidence>
<dbReference type="Proteomes" id="UP000554482">
    <property type="component" value="Unassembled WGS sequence"/>
</dbReference>
<evidence type="ECO:0000256" key="1">
    <source>
        <dbReference type="ARBA" id="ARBA00008690"/>
    </source>
</evidence>
<proteinExistence type="inferred from homology"/>
<dbReference type="AlphaFoldDB" id="A0A7J6X372"/>